<feature type="transmembrane region" description="Helical" evidence="2">
    <location>
        <begin position="228"/>
        <end position="246"/>
    </location>
</feature>
<proteinExistence type="predicted"/>
<reference evidence="4 5" key="1">
    <citation type="journal article" date="2019" name="Int. J. Syst. Evol. Microbiol.">
        <title>The Global Catalogue of Microorganisms (GCM) 10K type strain sequencing project: providing services to taxonomists for standard genome sequencing and annotation.</title>
        <authorList>
            <consortium name="The Broad Institute Genomics Platform"/>
            <consortium name="The Broad Institute Genome Sequencing Center for Infectious Disease"/>
            <person name="Wu L."/>
            <person name="Ma J."/>
        </authorList>
    </citation>
    <scope>NUCLEOTIDE SEQUENCE [LARGE SCALE GENOMIC DNA]</scope>
    <source>
        <strain evidence="4 5">JCM 13929</strain>
    </source>
</reference>
<organism evidence="4 5">
    <name type="scientific">Nonomuraea maheshkhaliensis</name>
    <dbReference type="NCBI Taxonomy" id="419590"/>
    <lineage>
        <taxon>Bacteria</taxon>
        <taxon>Bacillati</taxon>
        <taxon>Actinomycetota</taxon>
        <taxon>Actinomycetes</taxon>
        <taxon>Streptosporangiales</taxon>
        <taxon>Streptosporangiaceae</taxon>
        <taxon>Nonomuraea</taxon>
    </lineage>
</organism>
<feature type="compositionally biased region" description="Basic and acidic residues" evidence="1">
    <location>
        <begin position="32"/>
        <end position="54"/>
    </location>
</feature>
<feature type="region of interest" description="Disordered" evidence="1">
    <location>
        <begin position="1"/>
        <end position="54"/>
    </location>
</feature>
<dbReference type="EMBL" id="BAAAMU010000052">
    <property type="protein sequence ID" value="GAA1655569.1"/>
    <property type="molecule type" value="Genomic_DNA"/>
</dbReference>
<feature type="transmembrane region" description="Helical" evidence="2">
    <location>
        <begin position="310"/>
        <end position="328"/>
    </location>
</feature>
<dbReference type="InterPro" id="IPR003675">
    <property type="entry name" value="Rce1/LyrA-like_dom"/>
</dbReference>
<keyword evidence="5" id="KW-1185">Reference proteome</keyword>
<name>A0ABN2FP56_9ACTN</name>
<keyword evidence="2" id="KW-0472">Membrane</keyword>
<feature type="transmembrane region" description="Helical" evidence="2">
    <location>
        <begin position="179"/>
        <end position="201"/>
    </location>
</feature>
<dbReference type="GO" id="GO:0008237">
    <property type="term" value="F:metallopeptidase activity"/>
    <property type="evidence" value="ECO:0007669"/>
    <property type="project" value="UniProtKB-KW"/>
</dbReference>
<dbReference type="Pfam" id="PF02517">
    <property type="entry name" value="Rce1-like"/>
    <property type="match status" value="1"/>
</dbReference>
<feature type="transmembrane region" description="Helical" evidence="2">
    <location>
        <begin position="70"/>
        <end position="91"/>
    </location>
</feature>
<feature type="domain" description="CAAX prenyl protease 2/Lysostaphin resistance protein A-like" evidence="3">
    <location>
        <begin position="191"/>
        <end position="285"/>
    </location>
</feature>
<keyword evidence="4" id="KW-0645">Protease</keyword>
<feature type="transmembrane region" description="Helical" evidence="2">
    <location>
        <begin position="151"/>
        <end position="173"/>
    </location>
</feature>
<keyword evidence="2" id="KW-1133">Transmembrane helix</keyword>
<evidence type="ECO:0000313" key="4">
    <source>
        <dbReference type="EMBL" id="GAA1655569.1"/>
    </source>
</evidence>
<keyword evidence="2" id="KW-0812">Transmembrane</keyword>
<feature type="transmembrane region" description="Helical" evidence="2">
    <location>
        <begin position="111"/>
        <end position="131"/>
    </location>
</feature>
<feature type="transmembrane region" description="Helical" evidence="2">
    <location>
        <begin position="252"/>
        <end position="269"/>
    </location>
</feature>
<keyword evidence="4" id="KW-0378">Hydrolase</keyword>
<feature type="transmembrane region" description="Helical" evidence="2">
    <location>
        <begin position="276"/>
        <end position="294"/>
    </location>
</feature>
<sequence length="347" mass="36447">MSVPGPGQTPATPAHPSSPHQAGDPAAGRRGPRFDDSRPFDDPASGRRGPGLDDSRPFGAHVRMSWWRPLVVLLVPPVVMLLLQILLYQVVGVIEGSDDPMSAAFTPLKLLAVNLSVGISGVVAILLLARLAKVPWRGLISSPRAFDGRRLVRYLLGAALLVGAGIGVVALVAPESPGWVAFGVSGTTILMLVITLLSTPIQSVGEELMFRAAALPAAASWVRALRPALAVGLVVSSLAFALAHGSGDPWLFGYYTFIGVATGLMAIISRGIEAPAAFHIANNVLFSSVNTLMADGEGYTIDRSTDTGDGALLILAAVNVAMVALVWARERRTRGTTWNGDDEVRTP</sequence>
<dbReference type="Proteomes" id="UP001500064">
    <property type="component" value="Unassembled WGS sequence"/>
</dbReference>
<evidence type="ECO:0000256" key="1">
    <source>
        <dbReference type="SAM" id="MobiDB-lite"/>
    </source>
</evidence>
<gene>
    <name evidence="4" type="ORF">GCM10009733_061300</name>
</gene>
<evidence type="ECO:0000313" key="5">
    <source>
        <dbReference type="Proteomes" id="UP001500064"/>
    </source>
</evidence>
<dbReference type="RefSeq" id="WP_346109996.1">
    <property type="nucleotide sequence ID" value="NZ_BAAAMU010000052.1"/>
</dbReference>
<protein>
    <submittedName>
        <fullName evidence="4">CPBP family intramembrane metalloprotease</fullName>
    </submittedName>
</protein>
<comment type="caution">
    <text evidence="4">The sequence shown here is derived from an EMBL/GenBank/DDBJ whole genome shotgun (WGS) entry which is preliminary data.</text>
</comment>
<accession>A0ABN2FP56</accession>
<evidence type="ECO:0000256" key="2">
    <source>
        <dbReference type="SAM" id="Phobius"/>
    </source>
</evidence>
<evidence type="ECO:0000259" key="3">
    <source>
        <dbReference type="Pfam" id="PF02517"/>
    </source>
</evidence>
<keyword evidence="4" id="KW-0482">Metalloprotease</keyword>